<dbReference type="GO" id="GO:0055085">
    <property type="term" value="P:transmembrane transport"/>
    <property type="evidence" value="ECO:0007669"/>
    <property type="project" value="UniProtKB-UniRule"/>
</dbReference>
<keyword evidence="4 6" id="KW-1133">Transmembrane helix</keyword>
<dbReference type="InterPro" id="IPR003838">
    <property type="entry name" value="ABC3_permease_C"/>
</dbReference>
<dbReference type="OrthoDB" id="1705903at2"/>
<keyword evidence="9" id="KW-1185">Reference proteome</keyword>
<gene>
    <name evidence="8" type="ORF">FC32_GL001221</name>
</gene>
<feature type="transmembrane region" description="Helical" evidence="6">
    <location>
        <begin position="52"/>
        <end position="75"/>
    </location>
</feature>
<evidence type="ECO:0000256" key="4">
    <source>
        <dbReference type="ARBA" id="ARBA00022989"/>
    </source>
</evidence>
<evidence type="ECO:0000256" key="3">
    <source>
        <dbReference type="ARBA" id="ARBA00022692"/>
    </source>
</evidence>
<organism evidence="8 9">
    <name type="scientific">Ligilactobacillus apodemi DSM 16634 = JCM 16172</name>
    <dbReference type="NCBI Taxonomy" id="1423724"/>
    <lineage>
        <taxon>Bacteria</taxon>
        <taxon>Bacillati</taxon>
        <taxon>Bacillota</taxon>
        <taxon>Bacilli</taxon>
        <taxon>Lactobacillales</taxon>
        <taxon>Lactobacillaceae</taxon>
        <taxon>Ligilactobacillus</taxon>
    </lineage>
</organism>
<comment type="caution">
    <text evidence="8">The sequence shown here is derived from an EMBL/GenBank/DDBJ whole genome shotgun (WGS) entry which is preliminary data.</text>
</comment>
<evidence type="ECO:0000256" key="1">
    <source>
        <dbReference type="ARBA" id="ARBA00004651"/>
    </source>
</evidence>
<keyword evidence="3 6" id="KW-0812">Transmembrane</keyword>
<keyword evidence="6" id="KW-0813">Transport</keyword>
<dbReference type="PANTHER" id="PTHR46795">
    <property type="entry name" value="ABC TRANSPORTER PERMEASE-RELATED-RELATED"/>
    <property type="match status" value="1"/>
</dbReference>
<dbReference type="AlphaFoldDB" id="A0A0R1TRA4"/>
<feature type="transmembrane region" description="Helical" evidence="6">
    <location>
        <begin position="281"/>
        <end position="306"/>
    </location>
</feature>
<dbReference type="Proteomes" id="UP000051324">
    <property type="component" value="Unassembled WGS sequence"/>
</dbReference>
<dbReference type="EMBL" id="AZFT01000053">
    <property type="protein sequence ID" value="KRL83951.1"/>
    <property type="molecule type" value="Genomic_DNA"/>
</dbReference>
<feature type="transmembrane region" description="Helical" evidence="6">
    <location>
        <begin position="539"/>
        <end position="560"/>
    </location>
</feature>
<comment type="subcellular location">
    <subcellularLocation>
        <location evidence="1 6">Cell membrane</location>
        <topology evidence="1 6">Multi-pass membrane protein</topology>
    </subcellularLocation>
</comment>
<evidence type="ECO:0000256" key="2">
    <source>
        <dbReference type="ARBA" id="ARBA00022475"/>
    </source>
</evidence>
<feature type="transmembrane region" description="Helical" evidence="6">
    <location>
        <begin position="109"/>
        <end position="131"/>
    </location>
</feature>
<reference evidence="8 9" key="1">
    <citation type="journal article" date="2015" name="Genome Announc.">
        <title>Expanding the biotechnology potential of lactobacilli through comparative genomics of 213 strains and associated genera.</title>
        <authorList>
            <person name="Sun Z."/>
            <person name="Harris H.M."/>
            <person name="McCann A."/>
            <person name="Guo C."/>
            <person name="Argimon S."/>
            <person name="Zhang W."/>
            <person name="Yang X."/>
            <person name="Jeffery I.B."/>
            <person name="Cooney J.C."/>
            <person name="Kagawa T.F."/>
            <person name="Liu W."/>
            <person name="Song Y."/>
            <person name="Salvetti E."/>
            <person name="Wrobel A."/>
            <person name="Rasinkangas P."/>
            <person name="Parkhill J."/>
            <person name="Rea M.C."/>
            <person name="O'Sullivan O."/>
            <person name="Ritari J."/>
            <person name="Douillard F.P."/>
            <person name="Paul Ross R."/>
            <person name="Yang R."/>
            <person name="Briner A.E."/>
            <person name="Felis G.E."/>
            <person name="de Vos W.M."/>
            <person name="Barrangou R."/>
            <person name="Klaenhammer T.R."/>
            <person name="Caufield P.W."/>
            <person name="Cui Y."/>
            <person name="Zhang H."/>
            <person name="O'Toole P.W."/>
        </authorList>
    </citation>
    <scope>NUCLEOTIDE SEQUENCE [LARGE SCALE GENOMIC DNA]</scope>
    <source>
        <strain evidence="8 9">DSM 16634</strain>
    </source>
</reference>
<accession>A0A0R1TRA4</accession>
<evidence type="ECO:0000259" key="7">
    <source>
        <dbReference type="Pfam" id="PF02687"/>
    </source>
</evidence>
<dbReference type="InterPro" id="IPR052536">
    <property type="entry name" value="ABC-4_Integral_Memb_Prot"/>
</dbReference>
<feature type="transmembrane region" description="Helical" evidence="6">
    <location>
        <begin position="594"/>
        <end position="616"/>
    </location>
</feature>
<evidence type="ECO:0000313" key="8">
    <source>
        <dbReference type="EMBL" id="KRL83951.1"/>
    </source>
</evidence>
<dbReference type="STRING" id="1423724.FC32_GL001221"/>
<dbReference type="PANTHER" id="PTHR46795:SF3">
    <property type="entry name" value="ABC TRANSPORTER PERMEASE"/>
    <property type="match status" value="1"/>
</dbReference>
<feature type="transmembrane region" description="Helical" evidence="6">
    <location>
        <begin position="21"/>
        <end position="40"/>
    </location>
</feature>
<sequence>MFFAKLAQQNIRKNKQAFVPFILSMIFLAALNTLMLLVANDPGLAKLRGAEAITQLFGFGSVVILIFSVIFATYTGNILNKQRKKEFGLYNVLGLGKRELYKLNFFENLFSLVVTLVAGLLTGVIFSRLAYLIIKKLLGVGNEFSFSIQPTILLSVVIIIVGLYLWLYLISVISIFKSDPIELLHAKQKGEKEPKANWLLAIVGVVALVWGYWIALTIQSPVSAIMNFFTAVLLVVVGTYLLFMAGSIVILKLLRKNEKYYYNVKHFIPVSGMIYRMKQNAVGLASICVLSTMVLVTVATTAGLFFGSNDQVNQNFPREIMISSRSPLNEVKKAATDYAAKENVKLTDLQEVKSTQPLLFTTENNGLKVSNRIEFTTKKIDKAVDVTLMSLADYQQATGSKLALKSKNDILLYTTDSKYQGQILNLSGTKFNVTEQLNEDAVSALGNLSTTPVPLYLVIVKDQSQIDSLLNKWYSTKEMVSYKDPAYQFNFNFSLKNEAKRKAFIRGLSKALAASGQSGYVFEAKDSYRESIKLFDGGFFFIGIILGTAFLLATALIIYYKQVSEGMDDREQFVILQKVGMDDQEVKRVIHSQIMMVFAFPLIMALIHVAFAFPLIKKMLILFGITNWQLFLLVTIVVALIFSILYYIVYQLTARVYYRLVER</sequence>
<feature type="transmembrane region" description="Helical" evidence="6">
    <location>
        <begin position="228"/>
        <end position="251"/>
    </location>
</feature>
<feature type="transmembrane region" description="Helical" evidence="6">
    <location>
        <begin position="628"/>
        <end position="649"/>
    </location>
</feature>
<dbReference type="InterPro" id="IPR027022">
    <property type="entry name" value="ABC_permease_BceB-typ"/>
</dbReference>
<dbReference type="Pfam" id="PF02687">
    <property type="entry name" value="FtsX"/>
    <property type="match status" value="1"/>
</dbReference>
<evidence type="ECO:0000256" key="5">
    <source>
        <dbReference type="ARBA" id="ARBA00023136"/>
    </source>
</evidence>
<feature type="domain" description="ABC3 transporter permease C-terminal" evidence="7">
    <location>
        <begin position="59"/>
        <end position="180"/>
    </location>
</feature>
<dbReference type="PATRIC" id="fig|1423724.4.peg.1277"/>
<dbReference type="PIRSF" id="PIRSF018968">
    <property type="entry name" value="ABC_permease_BceB"/>
    <property type="match status" value="1"/>
</dbReference>
<evidence type="ECO:0000256" key="6">
    <source>
        <dbReference type="PIRNR" id="PIRNR018968"/>
    </source>
</evidence>
<dbReference type="RefSeq" id="WP_025087659.1">
    <property type="nucleotide sequence ID" value="NZ_AZFT01000053.1"/>
</dbReference>
<protein>
    <submittedName>
        <fullName evidence="8">ABC transporter permease</fullName>
    </submittedName>
</protein>
<dbReference type="GO" id="GO:0005886">
    <property type="term" value="C:plasma membrane"/>
    <property type="evidence" value="ECO:0007669"/>
    <property type="project" value="UniProtKB-SubCell"/>
</dbReference>
<evidence type="ECO:0000313" key="9">
    <source>
        <dbReference type="Proteomes" id="UP000051324"/>
    </source>
</evidence>
<dbReference type="eggNOG" id="COG0577">
    <property type="taxonomic scope" value="Bacteria"/>
</dbReference>
<proteinExistence type="inferred from homology"/>
<keyword evidence="5 6" id="KW-0472">Membrane</keyword>
<comment type="similarity">
    <text evidence="6">Belongs to the ABC-4 integral membrane protein family.</text>
</comment>
<name>A0A0R1TRA4_9LACO</name>
<keyword evidence="2 6" id="KW-1003">Cell membrane</keyword>
<feature type="transmembrane region" description="Helical" evidence="6">
    <location>
        <begin position="197"/>
        <end position="216"/>
    </location>
</feature>
<feature type="transmembrane region" description="Helical" evidence="6">
    <location>
        <begin position="151"/>
        <end position="176"/>
    </location>
</feature>